<dbReference type="PANTHER" id="PTHR43252:SF4">
    <property type="entry name" value="TRANSCRIPTIONAL REGULATORY PROTEIN"/>
    <property type="match status" value="1"/>
</dbReference>
<protein>
    <submittedName>
        <fullName evidence="3">Transcriptional regulator, PadR family</fullName>
    </submittedName>
</protein>
<gene>
    <name evidence="3" type="ORF">NOCA2220125</name>
</gene>
<dbReference type="SUPFAM" id="SSF46785">
    <property type="entry name" value="Winged helix' DNA-binding domain"/>
    <property type="match status" value="1"/>
</dbReference>
<feature type="domain" description="Transcription regulator PadR C-terminal" evidence="2">
    <location>
        <begin position="93"/>
        <end position="175"/>
    </location>
</feature>
<dbReference type="Gene3D" id="1.10.10.10">
    <property type="entry name" value="Winged helix-like DNA-binding domain superfamily/Winged helix DNA-binding domain"/>
    <property type="match status" value="1"/>
</dbReference>
<dbReference type="InterPro" id="IPR036388">
    <property type="entry name" value="WH-like_DNA-bd_sf"/>
</dbReference>
<dbReference type="PANTHER" id="PTHR43252">
    <property type="entry name" value="TRANSCRIPTIONAL REGULATOR YQJI"/>
    <property type="match status" value="1"/>
</dbReference>
<evidence type="ECO:0000259" key="2">
    <source>
        <dbReference type="Pfam" id="PF10400"/>
    </source>
</evidence>
<sequence length="181" mass="20609">MALEHALLVSLSERPASGLELTRRFERSIGFFWAATHQQIYRTLARMEADGWVDGQVVVQHGRPDKKVYAVSSAGSAVLSAWLTTPSPQPNPRSDLSVKMRGASFAEDREAVLDVVRADLADHRTRLAHYRQLEKRDYPEPETLTGLDLDQHLVLRGGIRLEEFWVSWLEEYLHAHERPTP</sequence>
<accession>A0A2P2BYY2</accession>
<reference evidence="3" key="1">
    <citation type="submission" date="2015-08" db="EMBL/GenBank/DDBJ databases">
        <authorList>
            <person name="Babu N.S."/>
            <person name="Beckwith C.J."/>
            <person name="Beseler K.G."/>
            <person name="Brison A."/>
            <person name="Carone J.V."/>
            <person name="Caskin T.P."/>
            <person name="Diamond M."/>
            <person name="Durham M.E."/>
            <person name="Foxe J.M."/>
            <person name="Go M."/>
            <person name="Henderson B.A."/>
            <person name="Jones I.B."/>
            <person name="McGettigan J.A."/>
            <person name="Micheletti S.J."/>
            <person name="Nasrallah M.E."/>
            <person name="Ortiz D."/>
            <person name="Piller C.R."/>
            <person name="Privatt S.R."/>
            <person name="Schneider S.L."/>
            <person name="Sharp S."/>
            <person name="Smith T.C."/>
            <person name="Stanton J.D."/>
            <person name="Ullery H.E."/>
            <person name="Wilson R.J."/>
            <person name="Serrano M.G."/>
            <person name="Buck G."/>
            <person name="Lee V."/>
            <person name="Wang Y."/>
            <person name="Carvalho R."/>
            <person name="Voegtly L."/>
            <person name="Shi R."/>
            <person name="Duckworth R."/>
            <person name="Johnson A."/>
            <person name="Loviza R."/>
            <person name="Walstead R."/>
            <person name="Shah Z."/>
            <person name="Kiflezghi M."/>
            <person name="Wade K."/>
            <person name="Ball S.L."/>
            <person name="Bradley K.W."/>
            <person name="Asai D.J."/>
            <person name="Bowman C.A."/>
            <person name="Russell D.A."/>
            <person name="Pope W.H."/>
            <person name="Jacobs-Sera D."/>
            <person name="Hendrix R.W."/>
            <person name="Hatfull G.F."/>
        </authorList>
    </citation>
    <scope>NUCLEOTIDE SEQUENCE</scope>
</reference>
<dbReference type="AlphaFoldDB" id="A0A2P2BYY2"/>
<dbReference type="InterPro" id="IPR036390">
    <property type="entry name" value="WH_DNA-bd_sf"/>
</dbReference>
<evidence type="ECO:0000313" key="3">
    <source>
        <dbReference type="EMBL" id="CUR54934.1"/>
    </source>
</evidence>
<dbReference type="Pfam" id="PF03551">
    <property type="entry name" value="PadR"/>
    <property type="match status" value="1"/>
</dbReference>
<evidence type="ECO:0000259" key="1">
    <source>
        <dbReference type="Pfam" id="PF03551"/>
    </source>
</evidence>
<name>A0A2P2BYY2_9ZZZZ</name>
<dbReference type="Pfam" id="PF10400">
    <property type="entry name" value="Vir_act_alpha_C"/>
    <property type="match status" value="1"/>
</dbReference>
<dbReference type="InterPro" id="IPR018309">
    <property type="entry name" value="Tscrpt_reg_PadR_C"/>
</dbReference>
<dbReference type="Gene3D" id="6.10.140.190">
    <property type="match status" value="1"/>
</dbReference>
<proteinExistence type="predicted"/>
<dbReference type="InterPro" id="IPR005149">
    <property type="entry name" value="Tscrpt_reg_PadR_N"/>
</dbReference>
<feature type="domain" description="Transcription regulator PadR N-terminal" evidence="1">
    <location>
        <begin position="7"/>
        <end position="80"/>
    </location>
</feature>
<dbReference type="EMBL" id="CZKA01000015">
    <property type="protein sequence ID" value="CUR54934.1"/>
    <property type="molecule type" value="Genomic_DNA"/>
</dbReference>
<organism evidence="3">
    <name type="scientific">metagenome</name>
    <dbReference type="NCBI Taxonomy" id="256318"/>
    <lineage>
        <taxon>unclassified sequences</taxon>
        <taxon>metagenomes</taxon>
    </lineage>
</organism>